<keyword evidence="12" id="KW-0539">Nucleus</keyword>
<dbReference type="SUPFAM" id="SSF57716">
    <property type="entry name" value="Glucocorticoid receptor-like (DNA-binding domain)"/>
    <property type="match status" value="2"/>
</dbReference>
<keyword evidence="10" id="KW-0520">NAD</keyword>
<evidence type="ECO:0008006" key="18">
    <source>
        <dbReference type="Google" id="ProtNLM"/>
    </source>
</evidence>
<evidence type="ECO:0000256" key="12">
    <source>
        <dbReference type="ARBA" id="ARBA00023242"/>
    </source>
</evidence>
<gene>
    <name evidence="16" type="ORF">Cni_G16164</name>
</gene>
<dbReference type="InterPro" id="IPR038650">
    <property type="entry name" value="PADR1_C_dom_sf"/>
</dbReference>
<name>A0AAQ3QFM7_9LILI</name>
<evidence type="ECO:0000256" key="5">
    <source>
        <dbReference type="ARBA" id="ARBA00022679"/>
    </source>
</evidence>
<evidence type="ECO:0000256" key="4">
    <source>
        <dbReference type="ARBA" id="ARBA00022676"/>
    </source>
</evidence>
<evidence type="ECO:0000313" key="16">
    <source>
        <dbReference type="EMBL" id="WOL07423.1"/>
    </source>
</evidence>
<dbReference type="GO" id="GO:0070212">
    <property type="term" value="P:protein poly-ADP-ribosylation"/>
    <property type="evidence" value="ECO:0007669"/>
    <property type="project" value="TreeGrafter"/>
</dbReference>
<comment type="catalytic activity">
    <reaction evidence="2">
        <text>L-glutamyl-[protein] + NAD(+) = 5-O-(ADP-D-ribosyl)-L-glutamyl-[protein] + nicotinamide</text>
        <dbReference type="Rhea" id="RHEA:58224"/>
        <dbReference type="Rhea" id="RHEA-COMP:10208"/>
        <dbReference type="Rhea" id="RHEA-COMP:15089"/>
        <dbReference type="ChEBI" id="CHEBI:17154"/>
        <dbReference type="ChEBI" id="CHEBI:29973"/>
        <dbReference type="ChEBI" id="CHEBI:57540"/>
        <dbReference type="ChEBI" id="CHEBI:142540"/>
    </reaction>
</comment>
<evidence type="ECO:0000256" key="11">
    <source>
        <dbReference type="ARBA" id="ARBA00023125"/>
    </source>
</evidence>
<dbReference type="PANTHER" id="PTHR10459:SF80">
    <property type="entry name" value="POLY [ADP-RIBOSE] POLYMERASE 1"/>
    <property type="match status" value="1"/>
</dbReference>
<keyword evidence="4" id="KW-0328">Glycosyltransferase</keyword>
<dbReference type="GO" id="GO:0003677">
    <property type="term" value="F:DNA binding"/>
    <property type="evidence" value="ECO:0007669"/>
    <property type="project" value="UniProtKB-KW"/>
</dbReference>
<keyword evidence="9" id="KW-0862">Zinc</keyword>
<dbReference type="InterPro" id="IPR012982">
    <property type="entry name" value="PARP1-like_PADR1_Zn_ribbon"/>
</dbReference>
<dbReference type="GO" id="GO:0005730">
    <property type="term" value="C:nucleolus"/>
    <property type="evidence" value="ECO:0007669"/>
    <property type="project" value="TreeGrafter"/>
</dbReference>
<feature type="compositionally biased region" description="Polar residues" evidence="13">
    <location>
        <begin position="176"/>
        <end position="186"/>
    </location>
</feature>
<dbReference type="Pfam" id="PF21728">
    <property type="entry name" value="PADR1_N"/>
    <property type="match status" value="1"/>
</dbReference>
<dbReference type="Gene3D" id="2.20.25.630">
    <property type="match status" value="1"/>
</dbReference>
<dbReference type="GO" id="GO:0006302">
    <property type="term" value="P:double-strand break repair"/>
    <property type="evidence" value="ECO:0007669"/>
    <property type="project" value="TreeGrafter"/>
</dbReference>
<evidence type="ECO:0000256" key="13">
    <source>
        <dbReference type="SAM" id="MobiDB-lite"/>
    </source>
</evidence>
<accession>A0AAQ3QFM7</accession>
<evidence type="ECO:0000256" key="7">
    <source>
        <dbReference type="ARBA" id="ARBA00022737"/>
    </source>
</evidence>
<reference evidence="16 17" key="1">
    <citation type="submission" date="2023-10" db="EMBL/GenBank/DDBJ databases">
        <title>Chromosome-scale genome assembly provides insights into flower coloration mechanisms of Canna indica.</title>
        <authorList>
            <person name="Li C."/>
        </authorList>
    </citation>
    <scope>NUCLEOTIDE SEQUENCE [LARGE SCALE GENOMIC DNA]</scope>
    <source>
        <tissue evidence="16">Flower</tissue>
    </source>
</reference>
<evidence type="ECO:0000256" key="3">
    <source>
        <dbReference type="ARBA" id="ARBA00004123"/>
    </source>
</evidence>
<dbReference type="Gene3D" id="3.30.1740.10">
    <property type="entry name" value="Zinc finger, PARP-type"/>
    <property type="match status" value="2"/>
</dbReference>
<dbReference type="SMART" id="SM01336">
    <property type="entry name" value="zf-PARP"/>
    <property type="match status" value="1"/>
</dbReference>
<dbReference type="SUPFAM" id="SSF142921">
    <property type="entry name" value="WGR domain-like"/>
    <property type="match status" value="1"/>
</dbReference>
<dbReference type="PROSITE" id="PS52007">
    <property type="entry name" value="PADR1"/>
    <property type="match status" value="1"/>
</dbReference>
<dbReference type="InterPro" id="IPR036420">
    <property type="entry name" value="BRCT_dom_sf"/>
</dbReference>
<keyword evidence="5" id="KW-0808">Transferase</keyword>
<keyword evidence="7" id="KW-0677">Repeat</keyword>
<dbReference type="SMART" id="SM01335">
    <property type="entry name" value="PADR1"/>
    <property type="match status" value="1"/>
</dbReference>
<feature type="domain" description="PARP-type" evidence="14">
    <location>
        <begin position="8"/>
        <end position="91"/>
    </location>
</feature>
<dbReference type="GO" id="GO:1990404">
    <property type="term" value="F:NAD+-protein mono-ADP-ribosyltransferase activity"/>
    <property type="evidence" value="ECO:0007669"/>
    <property type="project" value="TreeGrafter"/>
</dbReference>
<feature type="domain" description="BRCT" evidence="15">
    <location>
        <begin position="380"/>
        <end position="471"/>
    </location>
</feature>
<dbReference type="InterPro" id="IPR036930">
    <property type="entry name" value="WGR_dom_sf"/>
</dbReference>
<dbReference type="FunFam" id="1.10.20.130:FF:000001">
    <property type="entry name" value="Poly [ADP-ribose] polymerase"/>
    <property type="match status" value="1"/>
</dbReference>
<evidence type="ECO:0000256" key="10">
    <source>
        <dbReference type="ARBA" id="ARBA00023027"/>
    </source>
</evidence>
<evidence type="ECO:0000256" key="9">
    <source>
        <dbReference type="ARBA" id="ARBA00022833"/>
    </source>
</evidence>
<dbReference type="EMBL" id="CP136894">
    <property type="protein sequence ID" value="WOL07423.1"/>
    <property type="molecule type" value="Genomic_DNA"/>
</dbReference>
<dbReference type="PROSITE" id="PS50064">
    <property type="entry name" value="ZF_PARP_2"/>
    <property type="match status" value="1"/>
</dbReference>
<dbReference type="Pfam" id="PF08063">
    <property type="entry name" value="Zn_ribbon_PADR1"/>
    <property type="match status" value="1"/>
</dbReference>
<evidence type="ECO:0000259" key="15">
    <source>
        <dbReference type="PROSITE" id="PS50172"/>
    </source>
</evidence>
<dbReference type="Gene3D" id="1.10.20.130">
    <property type="match status" value="1"/>
</dbReference>
<dbReference type="AlphaFoldDB" id="A0AAQ3QFM7"/>
<protein>
    <recommendedName>
        <fullName evidence="18">Poly [ADP-ribose] polymerase 1</fullName>
    </recommendedName>
</protein>
<dbReference type="Proteomes" id="UP001327560">
    <property type="component" value="Chromosome 5"/>
</dbReference>
<dbReference type="PANTHER" id="PTHR10459">
    <property type="entry name" value="DNA LIGASE"/>
    <property type="match status" value="1"/>
</dbReference>
<evidence type="ECO:0000313" key="17">
    <source>
        <dbReference type="Proteomes" id="UP001327560"/>
    </source>
</evidence>
<dbReference type="SUPFAM" id="SSF52113">
    <property type="entry name" value="BRCT domain"/>
    <property type="match status" value="1"/>
</dbReference>
<feature type="region of interest" description="Disordered" evidence="13">
    <location>
        <begin position="166"/>
        <end position="228"/>
    </location>
</feature>
<dbReference type="SMART" id="SM00292">
    <property type="entry name" value="BRCT"/>
    <property type="match status" value="1"/>
</dbReference>
<dbReference type="InterPro" id="IPR049296">
    <property type="entry name" value="PARP1-like_PADR1_N"/>
</dbReference>
<dbReference type="InterPro" id="IPR001357">
    <property type="entry name" value="BRCT_dom"/>
</dbReference>
<dbReference type="GO" id="GO:0008270">
    <property type="term" value="F:zinc ion binding"/>
    <property type="evidence" value="ECO:0007669"/>
    <property type="project" value="UniProtKB-KW"/>
</dbReference>
<evidence type="ECO:0000256" key="8">
    <source>
        <dbReference type="ARBA" id="ARBA00022771"/>
    </source>
</evidence>
<dbReference type="PROSITE" id="PS50172">
    <property type="entry name" value="BRCT"/>
    <property type="match status" value="1"/>
</dbReference>
<evidence type="ECO:0000256" key="2">
    <source>
        <dbReference type="ARBA" id="ARBA00000459"/>
    </source>
</evidence>
<dbReference type="FunFam" id="3.40.50.10190:FF:000051">
    <property type="entry name" value="Poly [ADP-ribose] polymerase"/>
    <property type="match status" value="1"/>
</dbReference>
<comment type="catalytic activity">
    <reaction evidence="1">
        <text>L-aspartyl-[protein] + NAD(+) = 4-O-(ADP-D-ribosyl)-L-aspartyl-[protein] + nicotinamide</text>
        <dbReference type="Rhea" id="RHEA:54424"/>
        <dbReference type="Rhea" id="RHEA-COMP:9867"/>
        <dbReference type="Rhea" id="RHEA-COMP:13832"/>
        <dbReference type="ChEBI" id="CHEBI:17154"/>
        <dbReference type="ChEBI" id="CHEBI:29961"/>
        <dbReference type="ChEBI" id="CHEBI:57540"/>
        <dbReference type="ChEBI" id="CHEBI:138102"/>
    </reaction>
</comment>
<dbReference type="Gene3D" id="3.40.50.10190">
    <property type="entry name" value="BRCT domain"/>
    <property type="match status" value="1"/>
</dbReference>
<proteinExistence type="predicted"/>
<evidence type="ECO:0000259" key="14">
    <source>
        <dbReference type="PROSITE" id="PS50064"/>
    </source>
</evidence>
<dbReference type="InterPro" id="IPR001510">
    <property type="entry name" value="Znf_PARP"/>
</dbReference>
<sequence length="540" mass="60796">MANPPKPWKAEYAKSGRSSCKTCENPISKEHLRLGKLVTGTQFDGFMPMWNHAGCILKKKKQIKFVDDVEGIELLRWDDWKMIRNYVKGGSSSTKQLILQWLTVNAPLKFLQLLVLPVCVSTKPEGQGPRGLSWHHANCFVMMCPSSSLEKISGWDNLTPQDKENVSAFSKRDTSKSSTNADQVTSRRTKRKATETDKQKAKISKSDQNNSSGKLVTSGSNNVPDKADSGSIELEKKLEEQSKLLWDIKDELKKDVSTAELREMLKANGQDSTGSEYDLRDCCADGMLFGALDSCRFCSGSLRCCGRQYHCHGYLSAWSKCSYSTTEPARHKEKWKIPIKKNEYLLKWFKSQKAKKPDTVLPPSTNNSLGRNTLKLSQPSNDGRLENLKVAIAGESTRDFDDLKTKLEEAGVKFHMKIKKATSCLIWSGEVDNNDPEIRKARRMKLPIVREDYLQECIRKQKRLPFDLYKIEGASETSTCCIVTVKVKGRSAVHEASGLQDTGHILEDGKSIYNTTLNKSDLSTGENRIMMSNKFPKRAL</sequence>
<keyword evidence="11" id="KW-0238">DNA-binding</keyword>
<dbReference type="InterPro" id="IPR036957">
    <property type="entry name" value="Znf_PARP_sf"/>
</dbReference>
<evidence type="ECO:0000256" key="1">
    <source>
        <dbReference type="ARBA" id="ARBA00000438"/>
    </source>
</evidence>
<evidence type="ECO:0000256" key="6">
    <source>
        <dbReference type="ARBA" id="ARBA00022723"/>
    </source>
</evidence>
<dbReference type="InterPro" id="IPR050800">
    <property type="entry name" value="ARTD/PARP"/>
</dbReference>
<feature type="compositionally biased region" description="Polar residues" evidence="13">
    <location>
        <begin position="362"/>
        <end position="376"/>
    </location>
</feature>
<keyword evidence="6" id="KW-0479">Metal-binding</keyword>
<dbReference type="FunFam" id="3.30.1740.10:FF:000004">
    <property type="entry name" value="Poly [ADP-ribose] polymerase"/>
    <property type="match status" value="1"/>
</dbReference>
<dbReference type="GO" id="GO:0003950">
    <property type="term" value="F:NAD+ poly-ADP-ribosyltransferase activity"/>
    <property type="evidence" value="ECO:0007669"/>
    <property type="project" value="UniProtKB-ARBA"/>
</dbReference>
<organism evidence="16 17">
    <name type="scientific">Canna indica</name>
    <name type="common">Indian-shot</name>
    <dbReference type="NCBI Taxonomy" id="4628"/>
    <lineage>
        <taxon>Eukaryota</taxon>
        <taxon>Viridiplantae</taxon>
        <taxon>Streptophyta</taxon>
        <taxon>Embryophyta</taxon>
        <taxon>Tracheophyta</taxon>
        <taxon>Spermatophyta</taxon>
        <taxon>Magnoliopsida</taxon>
        <taxon>Liliopsida</taxon>
        <taxon>Zingiberales</taxon>
        <taxon>Cannaceae</taxon>
        <taxon>Canna</taxon>
    </lineage>
</organism>
<comment type="subcellular location">
    <subcellularLocation>
        <location evidence="3">Nucleus</location>
    </subcellularLocation>
</comment>
<keyword evidence="8" id="KW-0863">Zinc-finger</keyword>
<dbReference type="Pfam" id="PF00645">
    <property type="entry name" value="zf-PARP"/>
    <property type="match status" value="1"/>
</dbReference>
<feature type="compositionally biased region" description="Basic and acidic residues" evidence="13">
    <location>
        <begin position="166"/>
        <end position="175"/>
    </location>
</feature>
<feature type="region of interest" description="Disordered" evidence="13">
    <location>
        <begin position="356"/>
        <end position="376"/>
    </location>
</feature>
<keyword evidence="17" id="KW-1185">Reference proteome</keyword>
<dbReference type="Pfam" id="PF00533">
    <property type="entry name" value="BRCT"/>
    <property type="match status" value="1"/>
</dbReference>
<feature type="compositionally biased region" description="Polar residues" evidence="13">
    <location>
        <begin position="206"/>
        <end position="223"/>
    </location>
</feature>